<feature type="signal peptide" evidence="1">
    <location>
        <begin position="1"/>
        <end position="18"/>
    </location>
</feature>
<proteinExistence type="predicted"/>
<evidence type="ECO:0000313" key="2">
    <source>
        <dbReference type="EMBL" id="PON63080.1"/>
    </source>
</evidence>
<dbReference type="OrthoDB" id="10356438at2759"/>
<keyword evidence="1" id="KW-0732">Signal</keyword>
<protein>
    <submittedName>
        <fullName evidence="2">Uncharacterized protein</fullName>
    </submittedName>
</protein>
<evidence type="ECO:0000256" key="1">
    <source>
        <dbReference type="SAM" id="SignalP"/>
    </source>
</evidence>
<reference evidence="3" key="1">
    <citation type="submission" date="2016-06" db="EMBL/GenBank/DDBJ databases">
        <title>Parallel loss of symbiosis genes in relatives of nitrogen-fixing non-legume Parasponia.</title>
        <authorList>
            <person name="Van Velzen R."/>
            <person name="Holmer R."/>
            <person name="Bu F."/>
            <person name="Rutten L."/>
            <person name="Van Zeijl A."/>
            <person name="Liu W."/>
            <person name="Santuari L."/>
            <person name="Cao Q."/>
            <person name="Sharma T."/>
            <person name="Shen D."/>
            <person name="Roswanjaya Y."/>
            <person name="Wardhani T."/>
            <person name="Kalhor M.S."/>
            <person name="Jansen J."/>
            <person name="Van den Hoogen J."/>
            <person name="Gungor B."/>
            <person name="Hartog M."/>
            <person name="Hontelez J."/>
            <person name="Verver J."/>
            <person name="Yang W.-C."/>
            <person name="Schijlen E."/>
            <person name="Repin R."/>
            <person name="Schilthuizen M."/>
            <person name="Schranz E."/>
            <person name="Heidstra R."/>
            <person name="Miyata K."/>
            <person name="Fedorova E."/>
            <person name="Kohlen W."/>
            <person name="Bisseling T."/>
            <person name="Smit S."/>
            <person name="Geurts R."/>
        </authorList>
    </citation>
    <scope>NUCLEOTIDE SEQUENCE [LARGE SCALE GENOMIC DNA]</scope>
    <source>
        <strain evidence="3">cv. WU1-14</strain>
    </source>
</reference>
<evidence type="ECO:0000313" key="3">
    <source>
        <dbReference type="Proteomes" id="UP000237105"/>
    </source>
</evidence>
<gene>
    <name evidence="2" type="ORF">PanWU01x14_133520</name>
</gene>
<feature type="chain" id="PRO_5015190406" evidence="1">
    <location>
        <begin position="19"/>
        <end position="191"/>
    </location>
</feature>
<dbReference type="Proteomes" id="UP000237105">
    <property type="component" value="Unassembled WGS sequence"/>
</dbReference>
<organism evidence="2 3">
    <name type="scientific">Parasponia andersonii</name>
    <name type="common">Sponia andersonii</name>
    <dbReference type="NCBI Taxonomy" id="3476"/>
    <lineage>
        <taxon>Eukaryota</taxon>
        <taxon>Viridiplantae</taxon>
        <taxon>Streptophyta</taxon>
        <taxon>Embryophyta</taxon>
        <taxon>Tracheophyta</taxon>
        <taxon>Spermatophyta</taxon>
        <taxon>Magnoliopsida</taxon>
        <taxon>eudicotyledons</taxon>
        <taxon>Gunneridae</taxon>
        <taxon>Pentapetalae</taxon>
        <taxon>rosids</taxon>
        <taxon>fabids</taxon>
        <taxon>Rosales</taxon>
        <taxon>Cannabaceae</taxon>
        <taxon>Parasponia</taxon>
    </lineage>
</organism>
<accession>A0A2P5CPV6</accession>
<comment type="caution">
    <text evidence="2">The sequence shown here is derived from an EMBL/GenBank/DDBJ whole genome shotgun (WGS) entry which is preliminary data.</text>
</comment>
<dbReference type="EMBL" id="JXTB01000107">
    <property type="protein sequence ID" value="PON63080.1"/>
    <property type="molecule type" value="Genomic_DNA"/>
</dbReference>
<dbReference type="AlphaFoldDB" id="A0A2P5CPV6"/>
<name>A0A2P5CPV6_PARAD</name>
<keyword evidence="3" id="KW-1185">Reference proteome</keyword>
<sequence length="191" mass="21198">MFLRLLGLTCVLHVPDDGHPCVALSNPTARGISHFFEGVGKVWILWPHSNTGSLKLKPSLFSCRGSMDLEGAALINVDLIRSPVISEVSQRLPEGVISSDSDREFSYNSMPDRPSLDNQSIFIPPISNNKEAAFNNFPDRKDDRVFFDQLEALISENTLYELITLEEPVLTLPIIESNSSVHVGEPHKEAL</sequence>